<dbReference type="EMBL" id="SRLO01010901">
    <property type="protein sequence ID" value="TNN26133.1"/>
    <property type="molecule type" value="Genomic_DNA"/>
</dbReference>
<dbReference type="AlphaFoldDB" id="A0A4Z2EBM9"/>
<dbReference type="OrthoDB" id="67716at2759"/>
<organism evidence="1 2">
    <name type="scientific">Liparis tanakae</name>
    <name type="common">Tanaka's snailfish</name>
    <dbReference type="NCBI Taxonomy" id="230148"/>
    <lineage>
        <taxon>Eukaryota</taxon>
        <taxon>Metazoa</taxon>
        <taxon>Chordata</taxon>
        <taxon>Craniata</taxon>
        <taxon>Vertebrata</taxon>
        <taxon>Euteleostomi</taxon>
        <taxon>Actinopterygii</taxon>
        <taxon>Neopterygii</taxon>
        <taxon>Teleostei</taxon>
        <taxon>Neoteleostei</taxon>
        <taxon>Acanthomorphata</taxon>
        <taxon>Eupercaria</taxon>
        <taxon>Perciformes</taxon>
        <taxon>Cottioidei</taxon>
        <taxon>Cottales</taxon>
        <taxon>Liparidae</taxon>
        <taxon>Liparis</taxon>
    </lineage>
</organism>
<gene>
    <name evidence="1" type="ORF">EYF80_063730</name>
</gene>
<reference evidence="1 2" key="1">
    <citation type="submission" date="2019-03" db="EMBL/GenBank/DDBJ databases">
        <title>First draft genome of Liparis tanakae, snailfish: a comprehensive survey of snailfish specific genes.</title>
        <authorList>
            <person name="Kim W."/>
            <person name="Song I."/>
            <person name="Jeong J.-H."/>
            <person name="Kim D."/>
            <person name="Kim S."/>
            <person name="Ryu S."/>
            <person name="Song J.Y."/>
            <person name="Lee S.K."/>
        </authorList>
    </citation>
    <scope>NUCLEOTIDE SEQUENCE [LARGE SCALE GENOMIC DNA]</scope>
    <source>
        <tissue evidence="1">Muscle</tissue>
    </source>
</reference>
<name>A0A4Z2EBM9_9TELE</name>
<comment type="caution">
    <text evidence="1">The sequence shown here is derived from an EMBL/GenBank/DDBJ whole genome shotgun (WGS) entry which is preliminary data.</text>
</comment>
<evidence type="ECO:0000313" key="1">
    <source>
        <dbReference type="EMBL" id="TNN26133.1"/>
    </source>
</evidence>
<proteinExistence type="predicted"/>
<protein>
    <submittedName>
        <fullName evidence="1">Uncharacterized protein</fullName>
    </submittedName>
</protein>
<keyword evidence="2" id="KW-1185">Reference proteome</keyword>
<accession>A0A4Z2EBM9</accession>
<sequence>MAAVLERSFLEICGFERETLHRFRDVTVKLPGNVSLVSVSLIT</sequence>
<dbReference type="Proteomes" id="UP000314294">
    <property type="component" value="Unassembled WGS sequence"/>
</dbReference>
<evidence type="ECO:0000313" key="2">
    <source>
        <dbReference type="Proteomes" id="UP000314294"/>
    </source>
</evidence>